<dbReference type="PIRSF" id="PIRSF006470">
    <property type="entry name" value="DctB"/>
    <property type="match status" value="1"/>
</dbReference>
<keyword evidence="7" id="KW-1185">Reference proteome</keyword>
<evidence type="ECO:0000313" key="6">
    <source>
        <dbReference type="EMBL" id="MBB4267319.1"/>
    </source>
</evidence>
<dbReference type="GO" id="GO:0055085">
    <property type="term" value="P:transmembrane transport"/>
    <property type="evidence" value="ECO:0007669"/>
    <property type="project" value="InterPro"/>
</dbReference>
<dbReference type="Gene3D" id="3.40.190.170">
    <property type="entry name" value="Bacterial extracellular solute-binding protein, family 7"/>
    <property type="match status" value="1"/>
</dbReference>
<dbReference type="GO" id="GO:0030288">
    <property type="term" value="C:outer membrane-bounded periplasmic space"/>
    <property type="evidence" value="ECO:0007669"/>
    <property type="project" value="InterPro"/>
</dbReference>
<proteinExistence type="inferred from homology"/>
<keyword evidence="6" id="KW-0675">Receptor</keyword>
<evidence type="ECO:0000256" key="5">
    <source>
        <dbReference type="SAM" id="SignalP"/>
    </source>
</evidence>
<organism evidence="6 7">
    <name type="scientific">Roseospira visakhapatnamensis</name>
    <dbReference type="NCBI Taxonomy" id="390880"/>
    <lineage>
        <taxon>Bacteria</taxon>
        <taxon>Pseudomonadati</taxon>
        <taxon>Pseudomonadota</taxon>
        <taxon>Alphaproteobacteria</taxon>
        <taxon>Rhodospirillales</taxon>
        <taxon>Rhodospirillaceae</taxon>
        <taxon>Roseospira</taxon>
    </lineage>
</organism>
<dbReference type="CDD" id="cd13603">
    <property type="entry name" value="PBP2_TRAP_Siap_TeaA_like"/>
    <property type="match status" value="1"/>
</dbReference>
<comment type="caution">
    <text evidence="6">The sequence shown here is derived from an EMBL/GenBank/DDBJ whole genome shotgun (WGS) entry which is preliminary data.</text>
</comment>
<dbReference type="PANTHER" id="PTHR33376:SF4">
    <property type="entry name" value="SIALIC ACID-BINDING PERIPLASMIC PROTEIN SIAP"/>
    <property type="match status" value="1"/>
</dbReference>
<name>A0A7W6WAU0_9PROT</name>
<dbReference type="Proteomes" id="UP000554286">
    <property type="component" value="Unassembled WGS sequence"/>
</dbReference>
<dbReference type="AlphaFoldDB" id="A0A7W6WAU0"/>
<dbReference type="EMBL" id="JACIGK010000025">
    <property type="protein sequence ID" value="MBB4267319.1"/>
    <property type="molecule type" value="Genomic_DNA"/>
</dbReference>
<comment type="similarity">
    <text evidence="2">Belongs to the bacterial solute-binding protein 7 family.</text>
</comment>
<protein>
    <submittedName>
        <fullName evidence="6">Tripartite ATP-independent transporter DctP family solute receptor</fullName>
    </submittedName>
</protein>
<dbReference type="NCBIfam" id="TIGR00787">
    <property type="entry name" value="dctP"/>
    <property type="match status" value="1"/>
</dbReference>
<dbReference type="InterPro" id="IPR038404">
    <property type="entry name" value="TRAP_DctP_sf"/>
</dbReference>
<dbReference type="Pfam" id="PF03480">
    <property type="entry name" value="DctP"/>
    <property type="match status" value="1"/>
</dbReference>
<feature type="chain" id="PRO_5030826608" evidence="5">
    <location>
        <begin position="27"/>
        <end position="337"/>
    </location>
</feature>
<dbReference type="NCBIfam" id="NF037995">
    <property type="entry name" value="TRAP_S1"/>
    <property type="match status" value="1"/>
</dbReference>
<dbReference type="PANTHER" id="PTHR33376">
    <property type="match status" value="1"/>
</dbReference>
<evidence type="ECO:0000256" key="4">
    <source>
        <dbReference type="ARBA" id="ARBA00022729"/>
    </source>
</evidence>
<evidence type="ECO:0000313" key="7">
    <source>
        <dbReference type="Proteomes" id="UP000554286"/>
    </source>
</evidence>
<evidence type="ECO:0000256" key="1">
    <source>
        <dbReference type="ARBA" id="ARBA00004196"/>
    </source>
</evidence>
<dbReference type="InterPro" id="IPR004682">
    <property type="entry name" value="TRAP_DctP"/>
</dbReference>
<keyword evidence="4 5" id="KW-0732">Signal</keyword>
<feature type="signal peptide" evidence="5">
    <location>
        <begin position="1"/>
        <end position="26"/>
    </location>
</feature>
<reference evidence="6 7" key="1">
    <citation type="submission" date="2020-08" db="EMBL/GenBank/DDBJ databases">
        <title>Genome sequencing of Purple Non-Sulfur Bacteria from various extreme environments.</title>
        <authorList>
            <person name="Mayer M."/>
        </authorList>
    </citation>
    <scope>NUCLEOTIDE SEQUENCE [LARGE SCALE GENOMIC DNA]</scope>
    <source>
        <strain evidence="6 7">JA131</strain>
    </source>
</reference>
<sequence>MTLGAFAPTALVAAALTLTAYGPAFGETTLRFGHVNGSGEIAADLFEEFAERVKDRTDGEVVINVYPGEQLGKETELVQQAKLGAVDITAPSLPAASVVLPSLEIPSTPFLWDDWHQARAVIEGKAMQPIWDELADQHNLIPLTKTWYWGWRNLTTLSVAVEQPEDMVGLKIRVPESPVWVEMVNAMGAAPTPVPFSDVYTALQQKTVDGQENPIPTIFTRRFYEVQGNLVLTRHMLQNNTILINKKKFESLEPRHQTILMEEAHAASARNTLLQQAREQSMLEQMRDSGGITVIDSPDRAAFRKKTAIVMDNLRDRWGAENIQRIRDEIERLNQAM</sequence>
<keyword evidence="3" id="KW-0813">Transport</keyword>
<evidence type="ECO:0000256" key="3">
    <source>
        <dbReference type="ARBA" id="ARBA00022448"/>
    </source>
</evidence>
<evidence type="ECO:0000256" key="2">
    <source>
        <dbReference type="ARBA" id="ARBA00009023"/>
    </source>
</evidence>
<accession>A0A7W6WAU0</accession>
<gene>
    <name evidence="6" type="ORF">GGD89_002960</name>
</gene>
<dbReference type="RefSeq" id="WP_184046608.1">
    <property type="nucleotide sequence ID" value="NZ_JACIGK010000025.1"/>
</dbReference>
<dbReference type="InterPro" id="IPR018389">
    <property type="entry name" value="DctP_fam"/>
</dbReference>
<comment type="subcellular location">
    <subcellularLocation>
        <location evidence="1">Cell envelope</location>
    </subcellularLocation>
</comment>